<feature type="domain" description="Sugar phosphate transporter" evidence="7">
    <location>
        <begin position="190"/>
        <end position="495"/>
    </location>
</feature>
<feature type="transmembrane region" description="Helical" evidence="6">
    <location>
        <begin position="478"/>
        <end position="497"/>
    </location>
</feature>
<dbReference type="OrthoDB" id="1588579at2759"/>
<sequence>MDPRHRAPFAHQSSSVDLRRFGQSQSPPRSTWPLAPAANGGSANGHHLAPPGAANNNNGLLNGNGIHLNGNGAAGGPGYFAPSPPAGPSRLSQLTGAAAGLFNGLKMERKVSDVDYNEKSSGIANGLLGNGSGHAHAHSHGLGLGNSGHGHGLGHGLNRMSLSGLGRDLTDAENMQRIQSALPTPSTVRFVLLCTLWYAASAVSSNTGKVILNNFRFPVTLTIVQFAFVAGLCWLGSRRELNFTARLRKPTKQILTHTLPMAAFQVGGHIFGSLAMSRVPVSTVHTIKALSPLFTVLAYAFLFGVSYSPATYLSLLPLTLGVMLACSFDISLSNVLGLVCAFGSTIVFVSQNIFFKKVMPSPGAQNADAHAGPRLDKINLLYFSSGMAFLLMIPIWLYSDAYRVVSLWFNPAAATNSASVSTVVLYFFINGTVHFAQNVLAFAILSSTSPVTYSIASLVKRIAVICIAIVWFKQAVHGVQAVGIMLTAVGLYMYNNAKRDVEKGEKRVRALEAARDGMLPTSRAEARILDGRDTPTPEPYLNEKAHASPRPTYNGNTFTVQKASALRPQYAPPRKSAQVPVAAEPYPSPPASTASSPPLPPSHMGDEPRSPVALPTGA</sequence>
<dbReference type="STRING" id="105984.A0A427XJB0"/>
<keyword evidence="9" id="KW-1185">Reference proteome</keyword>
<feature type="compositionally biased region" description="Low complexity" evidence="5">
    <location>
        <begin position="47"/>
        <end position="56"/>
    </location>
</feature>
<evidence type="ECO:0000259" key="7">
    <source>
        <dbReference type="Pfam" id="PF03151"/>
    </source>
</evidence>
<keyword evidence="4 6" id="KW-0472">Membrane</keyword>
<proteinExistence type="predicted"/>
<feature type="compositionally biased region" description="Basic and acidic residues" evidence="5">
    <location>
        <begin position="524"/>
        <end position="546"/>
    </location>
</feature>
<accession>A0A427XJB0</accession>
<dbReference type="Proteomes" id="UP000279236">
    <property type="component" value="Unassembled WGS sequence"/>
</dbReference>
<reference evidence="8 9" key="1">
    <citation type="submission" date="2018-11" db="EMBL/GenBank/DDBJ databases">
        <title>Genome sequence of Apiotrichum porosum DSM 27194.</title>
        <authorList>
            <person name="Aliyu H."/>
            <person name="Gorte O."/>
            <person name="Ochsenreither K."/>
        </authorList>
    </citation>
    <scope>NUCLEOTIDE SEQUENCE [LARGE SCALE GENOMIC DNA]</scope>
    <source>
        <strain evidence="8 9">DSM 27194</strain>
    </source>
</reference>
<gene>
    <name evidence="8" type="primary">SLY41</name>
    <name evidence="8" type="ORF">EHS24_001794</name>
</gene>
<dbReference type="InterPro" id="IPR004853">
    <property type="entry name" value="Sugar_P_trans_dom"/>
</dbReference>
<dbReference type="GO" id="GO:0016020">
    <property type="term" value="C:membrane"/>
    <property type="evidence" value="ECO:0007669"/>
    <property type="project" value="UniProtKB-SubCell"/>
</dbReference>
<protein>
    <submittedName>
        <fullName evidence="8">Suppressor of loss of ypt1</fullName>
    </submittedName>
</protein>
<dbReference type="InterPro" id="IPR037185">
    <property type="entry name" value="EmrE-like"/>
</dbReference>
<organism evidence="8 9">
    <name type="scientific">Apiotrichum porosum</name>
    <dbReference type="NCBI Taxonomy" id="105984"/>
    <lineage>
        <taxon>Eukaryota</taxon>
        <taxon>Fungi</taxon>
        <taxon>Dikarya</taxon>
        <taxon>Basidiomycota</taxon>
        <taxon>Agaricomycotina</taxon>
        <taxon>Tremellomycetes</taxon>
        <taxon>Trichosporonales</taxon>
        <taxon>Trichosporonaceae</taxon>
        <taxon>Apiotrichum</taxon>
    </lineage>
</organism>
<feature type="region of interest" description="Disordered" evidence="5">
    <location>
        <begin position="569"/>
        <end position="618"/>
    </location>
</feature>
<dbReference type="AlphaFoldDB" id="A0A427XJB0"/>
<feature type="region of interest" description="Disordered" evidence="5">
    <location>
        <begin position="1"/>
        <end position="56"/>
    </location>
</feature>
<dbReference type="SUPFAM" id="SSF103481">
    <property type="entry name" value="Multidrug resistance efflux transporter EmrE"/>
    <property type="match status" value="1"/>
</dbReference>
<evidence type="ECO:0000256" key="1">
    <source>
        <dbReference type="ARBA" id="ARBA00004141"/>
    </source>
</evidence>
<dbReference type="GeneID" id="39586337"/>
<feature type="transmembrane region" description="Helical" evidence="6">
    <location>
        <begin position="451"/>
        <end position="472"/>
    </location>
</feature>
<dbReference type="InterPro" id="IPR050186">
    <property type="entry name" value="TPT_transporter"/>
</dbReference>
<name>A0A427XJB0_9TREE</name>
<comment type="caution">
    <text evidence="8">The sequence shown here is derived from an EMBL/GenBank/DDBJ whole genome shotgun (WGS) entry which is preliminary data.</text>
</comment>
<feature type="transmembrane region" description="Helical" evidence="6">
    <location>
        <begin position="217"/>
        <end position="237"/>
    </location>
</feature>
<dbReference type="PANTHER" id="PTHR11132">
    <property type="entry name" value="SOLUTE CARRIER FAMILY 35"/>
    <property type="match status" value="1"/>
</dbReference>
<evidence type="ECO:0000256" key="3">
    <source>
        <dbReference type="ARBA" id="ARBA00022989"/>
    </source>
</evidence>
<evidence type="ECO:0000256" key="5">
    <source>
        <dbReference type="SAM" id="MobiDB-lite"/>
    </source>
</evidence>
<evidence type="ECO:0000256" key="6">
    <source>
        <dbReference type="SAM" id="Phobius"/>
    </source>
</evidence>
<dbReference type="Pfam" id="PF03151">
    <property type="entry name" value="TPT"/>
    <property type="match status" value="1"/>
</dbReference>
<dbReference type="RefSeq" id="XP_028474020.1">
    <property type="nucleotide sequence ID" value="XM_028617557.1"/>
</dbReference>
<feature type="compositionally biased region" description="Polar residues" evidence="5">
    <location>
        <begin position="11"/>
        <end position="29"/>
    </location>
</feature>
<comment type="subcellular location">
    <subcellularLocation>
        <location evidence="1">Membrane</location>
        <topology evidence="1">Multi-pass membrane protein</topology>
    </subcellularLocation>
</comment>
<feature type="region of interest" description="Disordered" evidence="5">
    <location>
        <begin position="522"/>
        <end position="556"/>
    </location>
</feature>
<keyword evidence="3 6" id="KW-1133">Transmembrane helix</keyword>
<evidence type="ECO:0000313" key="9">
    <source>
        <dbReference type="Proteomes" id="UP000279236"/>
    </source>
</evidence>
<evidence type="ECO:0000256" key="4">
    <source>
        <dbReference type="ARBA" id="ARBA00023136"/>
    </source>
</evidence>
<evidence type="ECO:0000256" key="2">
    <source>
        <dbReference type="ARBA" id="ARBA00022692"/>
    </source>
</evidence>
<evidence type="ECO:0000313" key="8">
    <source>
        <dbReference type="EMBL" id="RSH78873.1"/>
    </source>
</evidence>
<feature type="transmembrane region" description="Helical" evidence="6">
    <location>
        <begin position="418"/>
        <end position="444"/>
    </location>
</feature>
<feature type="compositionally biased region" description="Low complexity" evidence="5">
    <location>
        <begin position="580"/>
        <end position="596"/>
    </location>
</feature>
<feature type="transmembrane region" description="Helical" evidence="6">
    <location>
        <begin position="289"/>
        <end position="305"/>
    </location>
</feature>
<feature type="transmembrane region" description="Helical" evidence="6">
    <location>
        <begin position="336"/>
        <end position="355"/>
    </location>
</feature>
<feature type="transmembrane region" description="Helical" evidence="6">
    <location>
        <begin position="380"/>
        <end position="398"/>
    </location>
</feature>
<keyword evidence="2 6" id="KW-0812">Transmembrane</keyword>
<dbReference type="EMBL" id="RSCE01000011">
    <property type="protein sequence ID" value="RSH78873.1"/>
    <property type="molecule type" value="Genomic_DNA"/>
</dbReference>